<evidence type="ECO:0000259" key="3">
    <source>
        <dbReference type="Pfam" id="PF24883"/>
    </source>
</evidence>
<protein>
    <recommendedName>
        <fullName evidence="3">Nephrocystin 3-like N-terminal domain-containing protein</fullName>
    </recommendedName>
</protein>
<dbReference type="InterPro" id="IPR056884">
    <property type="entry name" value="NPHP3-like_N"/>
</dbReference>
<proteinExistence type="predicted"/>
<dbReference type="Pfam" id="PF24883">
    <property type="entry name" value="NPHP3_N"/>
    <property type="match status" value="1"/>
</dbReference>
<dbReference type="EMBL" id="JAYKXP010000030">
    <property type="protein sequence ID" value="KAK7043064.1"/>
    <property type="molecule type" value="Genomic_DNA"/>
</dbReference>
<accession>A0AAW0CY13</accession>
<dbReference type="InterPro" id="IPR027417">
    <property type="entry name" value="P-loop_NTPase"/>
</dbReference>
<dbReference type="PANTHER" id="PTHR10039">
    <property type="entry name" value="AMELOGENIN"/>
    <property type="match status" value="1"/>
</dbReference>
<gene>
    <name evidence="4" type="ORF">VNI00_008802</name>
</gene>
<dbReference type="Proteomes" id="UP001383192">
    <property type="component" value="Unassembled WGS sequence"/>
</dbReference>
<comment type="caution">
    <text evidence="4">The sequence shown here is derived from an EMBL/GenBank/DDBJ whole genome shotgun (WGS) entry which is preliminary data.</text>
</comment>
<feature type="domain" description="Nephrocystin 3-like N-terminal" evidence="3">
    <location>
        <begin position="29"/>
        <end position="192"/>
    </location>
</feature>
<dbReference type="SUPFAM" id="SSF52540">
    <property type="entry name" value="P-loop containing nucleoside triphosphate hydrolases"/>
    <property type="match status" value="1"/>
</dbReference>
<organism evidence="4 5">
    <name type="scientific">Paramarasmius palmivorus</name>
    <dbReference type="NCBI Taxonomy" id="297713"/>
    <lineage>
        <taxon>Eukaryota</taxon>
        <taxon>Fungi</taxon>
        <taxon>Dikarya</taxon>
        <taxon>Basidiomycota</taxon>
        <taxon>Agaricomycotina</taxon>
        <taxon>Agaricomycetes</taxon>
        <taxon>Agaricomycetidae</taxon>
        <taxon>Agaricales</taxon>
        <taxon>Marasmiineae</taxon>
        <taxon>Marasmiaceae</taxon>
        <taxon>Paramarasmius</taxon>
    </lineage>
</organism>
<dbReference type="Gene3D" id="3.40.50.300">
    <property type="entry name" value="P-loop containing nucleotide triphosphate hydrolases"/>
    <property type="match status" value="1"/>
</dbReference>
<name>A0AAW0CY13_9AGAR</name>
<reference evidence="4 5" key="1">
    <citation type="submission" date="2024-01" db="EMBL/GenBank/DDBJ databases">
        <title>A draft genome for a cacao thread blight-causing isolate of Paramarasmius palmivorus.</title>
        <authorList>
            <person name="Baruah I.K."/>
            <person name="Bukari Y."/>
            <person name="Amoako-Attah I."/>
            <person name="Meinhardt L.W."/>
            <person name="Bailey B.A."/>
            <person name="Cohen S.P."/>
        </authorList>
    </citation>
    <scope>NUCLEOTIDE SEQUENCE [LARGE SCALE GENOMIC DNA]</scope>
    <source>
        <strain evidence="4 5">GH-12</strain>
    </source>
</reference>
<evidence type="ECO:0000313" key="4">
    <source>
        <dbReference type="EMBL" id="KAK7043064.1"/>
    </source>
</evidence>
<feature type="region of interest" description="Disordered" evidence="2">
    <location>
        <begin position="805"/>
        <end position="827"/>
    </location>
</feature>
<dbReference type="AlphaFoldDB" id="A0AAW0CY13"/>
<dbReference type="PANTHER" id="PTHR10039:SF17">
    <property type="entry name" value="FUNGAL STAND N-TERMINAL GOODBYE DOMAIN-CONTAINING PROTEIN-RELATED"/>
    <property type="match status" value="1"/>
</dbReference>
<keyword evidence="1" id="KW-0677">Repeat</keyword>
<keyword evidence="5" id="KW-1185">Reference proteome</keyword>
<evidence type="ECO:0000313" key="5">
    <source>
        <dbReference type="Proteomes" id="UP001383192"/>
    </source>
</evidence>
<sequence length="854" mass="96884">MNACLNAEARYPPPNCHPNTRVNTLKKLGQWIRDNTSPARVCWVHGAAGVGKSAIAQRVSEDHPDRLCAAFFFSRNDGTRDKLDPFVATLAYQCCTLEPLRTIVASSIIEAIRSHPNIFKTSAENQFQKLLLEPFSRIPQASRRMLPNLIVVDGLDECINHSSQRRLLGILDLAITFSAPDPFPFIFLLCSRPELQIRNGIDDAAFASCLDQIQISSATIRITGELTESDLDIQRYFLEKFTWLRRKYHGVLRTENNIWPSEDVVMDLVQRASGQFIFAVTVIDYIDTLEARPQDRLKAILSEVPAEIPSSPYPALDMLYRQILSACQLHWQRLRPILRLLLTHHPPVARVPRSKEPKVKPHSPHIIAGLFQLESGEVEMFLLKLHSVIHVPDNPEEAIHILHASFTEFLLDNARSGDYNVLPYSREEYCDLAAVFLLRTLSSYAPFYPLSSLASDHSFSAAFIRWQGVVSSIKNGSLLEIASGYWSEYCCQLEAPSGTLLAQLDGFDPYTVGALTLVPWDPTYILQSWRTCLHWAKSLGEKAPRIFIRNMEAFLCEFCMGYSRGCPRRHVINDTFEVEYGLAASNGYTKPGFHLVTRMIDEYYRQWWGENPAEDLEEESDMDLEDGSEEVNCALRDRRVYPLLFSTTSHPGIYRDLSGDWVVVRISEKNGGILRRMYHVYRSLDKDARKALNGDIVDDTSESVGRNLVKGADLAEFKALLYERRDLFANMATMPHRRFLPRLRPRNPIIPFPRAIARPSNQTQSEDDTALDGGAASLGSDELVLFPKSTPIVYDYRADPIPSQYSSSQHNIPLERPSSFEESSTPNCKIQKPTFRSIVNWLRRSIPKRTTSEG</sequence>
<feature type="region of interest" description="Disordered" evidence="2">
    <location>
        <begin position="751"/>
        <end position="774"/>
    </location>
</feature>
<evidence type="ECO:0000256" key="1">
    <source>
        <dbReference type="ARBA" id="ARBA00022737"/>
    </source>
</evidence>
<evidence type="ECO:0000256" key="2">
    <source>
        <dbReference type="SAM" id="MobiDB-lite"/>
    </source>
</evidence>